<evidence type="ECO:0000313" key="2">
    <source>
        <dbReference type="Proteomes" id="UP000286287"/>
    </source>
</evidence>
<dbReference type="Proteomes" id="UP000286287">
    <property type="component" value="Unassembled WGS sequence"/>
</dbReference>
<proteinExistence type="predicted"/>
<keyword evidence="2" id="KW-1185">Reference proteome</keyword>
<comment type="caution">
    <text evidence="1">The sequence shown here is derived from an EMBL/GenBank/DDBJ whole genome shotgun (WGS) entry which is preliminary data.</text>
</comment>
<reference evidence="1 2" key="1">
    <citation type="submission" date="2018-09" db="EMBL/GenBank/DDBJ databases">
        <authorList>
            <person name="Zhu H."/>
        </authorList>
    </citation>
    <scope>NUCLEOTIDE SEQUENCE [LARGE SCALE GENOMIC DNA]</scope>
    <source>
        <strain evidence="1 2">K2S05-167</strain>
    </source>
</reference>
<organism evidence="1 2">
    <name type="scientific">Deinococcus cavernae</name>
    <dbReference type="NCBI Taxonomy" id="2320857"/>
    <lineage>
        <taxon>Bacteria</taxon>
        <taxon>Thermotogati</taxon>
        <taxon>Deinococcota</taxon>
        <taxon>Deinococci</taxon>
        <taxon>Deinococcales</taxon>
        <taxon>Deinococcaceae</taxon>
        <taxon>Deinococcus</taxon>
    </lineage>
</organism>
<dbReference type="EMBL" id="QYUJ01000008">
    <property type="protein sequence ID" value="RJF74937.1"/>
    <property type="molecule type" value="Genomic_DNA"/>
</dbReference>
<dbReference type="RefSeq" id="WP_119760922.1">
    <property type="nucleotide sequence ID" value="NZ_QYUJ01000008.1"/>
</dbReference>
<accession>A0A418VFS7</accession>
<sequence>MTRHRVTVQTDHVDPVTTVIDDEGLGNLLRQLDQPGGRHLTIKGRTRAPDLIVSQAHLRTVTIEPLSED</sequence>
<dbReference type="AlphaFoldDB" id="A0A418VFS7"/>
<gene>
    <name evidence="1" type="ORF">D3875_02780</name>
</gene>
<evidence type="ECO:0000313" key="1">
    <source>
        <dbReference type="EMBL" id="RJF74937.1"/>
    </source>
</evidence>
<protein>
    <submittedName>
        <fullName evidence="1">Uncharacterized protein</fullName>
    </submittedName>
</protein>
<name>A0A418VFS7_9DEIO</name>